<keyword evidence="4 7" id="KW-0238">DNA-binding</keyword>
<dbReference type="GO" id="GO:0000981">
    <property type="term" value="F:DNA-binding transcription factor activity, RNA polymerase II-specific"/>
    <property type="evidence" value="ECO:0007669"/>
    <property type="project" value="TreeGrafter"/>
</dbReference>
<dbReference type="InterPro" id="IPR017995">
    <property type="entry name" value="Homeobox_antennapedia"/>
</dbReference>
<feature type="domain" description="Homeobox" evidence="10">
    <location>
        <begin position="223"/>
        <end position="294"/>
    </location>
</feature>
<dbReference type="InterPro" id="IPR009057">
    <property type="entry name" value="Homeodomain-like_sf"/>
</dbReference>
<dbReference type="PROSITE" id="PS00032">
    <property type="entry name" value="ANTENNAPEDIA"/>
    <property type="match status" value="1"/>
</dbReference>
<evidence type="ECO:0000256" key="5">
    <source>
        <dbReference type="ARBA" id="ARBA00023155"/>
    </source>
</evidence>
<dbReference type="PANTHER" id="PTHR45659">
    <property type="entry name" value="HOMEOBOX PROTEIN HOX"/>
    <property type="match status" value="1"/>
</dbReference>
<evidence type="ECO:0000313" key="12">
    <source>
        <dbReference type="Proteomes" id="UP001054945"/>
    </source>
</evidence>
<dbReference type="PRINTS" id="PR00025">
    <property type="entry name" value="ANTENNAPEDIA"/>
</dbReference>
<dbReference type="GO" id="GO:0005634">
    <property type="term" value="C:nucleus"/>
    <property type="evidence" value="ECO:0007669"/>
    <property type="project" value="UniProtKB-SubCell"/>
</dbReference>
<evidence type="ECO:0000256" key="9">
    <source>
        <dbReference type="RuleBase" id="RU004442"/>
    </source>
</evidence>
<evidence type="ECO:0000256" key="4">
    <source>
        <dbReference type="ARBA" id="ARBA00023125"/>
    </source>
</evidence>
<comment type="similarity">
    <text evidence="2 9">Belongs to the Antp homeobox family.</text>
</comment>
<comment type="caution">
    <text evidence="11">The sequence shown here is derived from an EMBL/GenBank/DDBJ whole genome shotgun (WGS) entry which is preliminary data.</text>
</comment>
<keyword evidence="5 7" id="KW-0371">Homeobox</keyword>
<reference evidence="11 12" key="1">
    <citation type="submission" date="2021-06" db="EMBL/GenBank/DDBJ databases">
        <title>Caerostris extrusa draft genome.</title>
        <authorList>
            <person name="Kono N."/>
            <person name="Arakawa K."/>
        </authorList>
    </citation>
    <scope>NUCLEOTIDE SEQUENCE [LARGE SCALE GENOMIC DNA]</scope>
</reference>
<organism evidence="11 12">
    <name type="scientific">Caerostris extrusa</name>
    <name type="common">Bark spider</name>
    <name type="synonym">Caerostris bankana</name>
    <dbReference type="NCBI Taxonomy" id="172846"/>
    <lineage>
        <taxon>Eukaryota</taxon>
        <taxon>Metazoa</taxon>
        <taxon>Ecdysozoa</taxon>
        <taxon>Arthropoda</taxon>
        <taxon>Chelicerata</taxon>
        <taxon>Arachnida</taxon>
        <taxon>Araneae</taxon>
        <taxon>Araneomorphae</taxon>
        <taxon>Entelegynae</taxon>
        <taxon>Araneoidea</taxon>
        <taxon>Araneidae</taxon>
        <taxon>Caerostris</taxon>
    </lineage>
</organism>
<dbReference type="GO" id="GO:0000978">
    <property type="term" value="F:RNA polymerase II cis-regulatory region sequence-specific DNA binding"/>
    <property type="evidence" value="ECO:0007669"/>
    <property type="project" value="TreeGrafter"/>
</dbReference>
<dbReference type="Pfam" id="PF00046">
    <property type="entry name" value="Homeodomain"/>
    <property type="match status" value="1"/>
</dbReference>
<name>A0AAV4XAU4_CAEEX</name>
<dbReference type="InterPro" id="IPR050296">
    <property type="entry name" value="Antp_homeobox"/>
</dbReference>
<dbReference type="Proteomes" id="UP001054945">
    <property type="component" value="Unassembled WGS sequence"/>
</dbReference>
<dbReference type="InterPro" id="IPR001827">
    <property type="entry name" value="Homeobox_Antennapedia_CS"/>
</dbReference>
<sequence>MIILGERRRRTRASFRVESQIIPRSNNMSSPFSNNTPANGYVDFMDYGNAIQPEFRNTGPDYNPYTSQYALSYQAYNTSQLNIPSNLTPPQPDRTSPYDMSYYAGTPRYGHMANTPLMQYSYDASYYNNFSQQSQMMPCRPDMNNSGTFIQTGDFGNKMNSPSFTPPTTNFDTVPATIVPQTPPENSTSPSGVSTSPVVDQTTVPNLTKDMYPWMRTHSKANPGTKRSRQTYTRHQTLELEKEFHFNQYLTRRRRIEIATVFASYRATDQNLVPEPSYESKERKIAFAKFKCFD</sequence>
<dbReference type="CDD" id="cd00086">
    <property type="entry name" value="homeodomain"/>
    <property type="match status" value="1"/>
</dbReference>
<evidence type="ECO:0000256" key="1">
    <source>
        <dbReference type="ARBA" id="ARBA00004123"/>
    </source>
</evidence>
<evidence type="ECO:0000256" key="3">
    <source>
        <dbReference type="ARBA" id="ARBA00022473"/>
    </source>
</evidence>
<dbReference type="GO" id="GO:0009952">
    <property type="term" value="P:anterior/posterior pattern specification"/>
    <property type="evidence" value="ECO:0007669"/>
    <property type="project" value="TreeGrafter"/>
</dbReference>
<dbReference type="SMART" id="SM00389">
    <property type="entry name" value="HOX"/>
    <property type="match status" value="1"/>
</dbReference>
<dbReference type="PANTHER" id="PTHR45659:SF4">
    <property type="entry name" value="HOMEOBOX PROTEIN ABDOMINAL-A"/>
    <property type="match status" value="1"/>
</dbReference>
<dbReference type="PROSITE" id="PS50071">
    <property type="entry name" value="HOMEOBOX_2"/>
    <property type="match status" value="1"/>
</dbReference>
<evidence type="ECO:0000259" key="10">
    <source>
        <dbReference type="PROSITE" id="PS50071"/>
    </source>
</evidence>
<keyword evidence="3" id="KW-0217">Developmental protein</keyword>
<keyword evidence="12" id="KW-1185">Reference proteome</keyword>
<dbReference type="AlphaFoldDB" id="A0AAV4XAU4"/>
<evidence type="ECO:0000256" key="6">
    <source>
        <dbReference type="ARBA" id="ARBA00023242"/>
    </source>
</evidence>
<evidence type="ECO:0000256" key="7">
    <source>
        <dbReference type="PROSITE-ProRule" id="PRU00108"/>
    </source>
</evidence>
<evidence type="ECO:0000256" key="8">
    <source>
        <dbReference type="RuleBase" id="RU000682"/>
    </source>
</evidence>
<evidence type="ECO:0000256" key="2">
    <source>
        <dbReference type="ARBA" id="ARBA00009107"/>
    </source>
</evidence>
<protein>
    <submittedName>
        <fullName evidence="11">Homeobox protein Hox-B7-B</fullName>
    </submittedName>
</protein>
<accession>A0AAV4XAU4</accession>
<evidence type="ECO:0000313" key="11">
    <source>
        <dbReference type="EMBL" id="GIY91704.1"/>
    </source>
</evidence>
<dbReference type="Gene3D" id="1.10.10.60">
    <property type="entry name" value="Homeodomain-like"/>
    <property type="match status" value="1"/>
</dbReference>
<proteinExistence type="inferred from homology"/>
<dbReference type="EMBL" id="BPLR01017448">
    <property type="protein sequence ID" value="GIY91704.1"/>
    <property type="molecule type" value="Genomic_DNA"/>
</dbReference>
<gene>
    <name evidence="11" type="primary">hoxb7-b</name>
    <name evidence="11" type="ORF">CEXT_527941</name>
</gene>
<keyword evidence="6 7" id="KW-0539">Nucleus</keyword>
<dbReference type="SUPFAM" id="SSF46689">
    <property type="entry name" value="Homeodomain-like"/>
    <property type="match status" value="1"/>
</dbReference>
<dbReference type="InterPro" id="IPR001356">
    <property type="entry name" value="HD"/>
</dbReference>
<comment type="subcellular location">
    <subcellularLocation>
        <location evidence="1 7 8">Nucleus</location>
    </subcellularLocation>
</comment>